<feature type="domain" description="USP" evidence="10">
    <location>
        <begin position="84"/>
        <end position="376"/>
    </location>
</feature>
<dbReference type="InterPro" id="IPR028889">
    <property type="entry name" value="USP"/>
</dbReference>
<gene>
    <name evidence="11" type="ORF">U0070_012157</name>
</gene>
<dbReference type="GO" id="GO:0016579">
    <property type="term" value="P:protein deubiquitination"/>
    <property type="evidence" value="ECO:0007669"/>
    <property type="project" value="InterPro"/>
</dbReference>
<evidence type="ECO:0000256" key="6">
    <source>
        <dbReference type="ARBA" id="ARBA00022801"/>
    </source>
</evidence>
<dbReference type="EC" id="3.4.19.12" evidence="3"/>
<keyword evidence="12" id="KW-1185">Reference proteome</keyword>
<dbReference type="AlphaFoldDB" id="A0AAW0K3V1"/>
<dbReference type="GO" id="GO:0032183">
    <property type="term" value="F:SUMO binding"/>
    <property type="evidence" value="ECO:0007669"/>
    <property type="project" value="TreeGrafter"/>
</dbReference>
<evidence type="ECO:0000256" key="7">
    <source>
        <dbReference type="ARBA" id="ARBA00022807"/>
    </source>
</evidence>
<dbReference type="Pfam" id="PF00443">
    <property type="entry name" value="UCH"/>
    <property type="match status" value="1"/>
</dbReference>
<evidence type="ECO:0000256" key="1">
    <source>
        <dbReference type="ARBA" id="ARBA00000707"/>
    </source>
</evidence>
<keyword evidence="8" id="KW-0539">Nucleus</keyword>
<sequence>FCFSDVIDLTGDDKDDLQRAIALSLAESNRAFRETGISDEEQAISRVLEASIAENKACLKRTPTEVWRDSRNPYDRKRQDKAPVGLKNVGNTCWFSAVIQSLFNLLEFRRLVLNYKPPSNAQDLPRNQKEHRNLPFMRELRYLFALLVGTKRKYVDPSRAVEILKDAFKSNDSQQQDVSEFTHKLLDWLEDAFQMKAEEETDEEKPKNPMVELFYGRFLAVGVLEGKKFENTEMFGQYPLQVNGFKDLHECLEAAMIEGEIESLHSDNSGKSGQEHWFTELPPVLTFELSRFEFNQALGRPEKIHNKLEFPQVLYLDRYMHRNREITRIKREEIKRLKDYLTVLQQRLERYLSYGSGPKRFPLVDVLQYALEFASSKPVCTSPIDDLDASSSASGSIPSQSSPSTTEQQGTPASELPSSSPASGAALSLRTVIHKPFTQSRIPPDLPMHPAPRHITEEELSVLESCLHRWRTEIENDTREEFNKETGQALVGLETLPPDLRDFVEEDNQRFEKELEEWDTQLAQRALQEKLLAAQKLREAEFSAATAQAGGADYLEQPSRSDFSKHWKEDTVRVIAKAAHEHGDKGPETVLQSNPENATSQPPSSQQVVEVAIPHIGKFMVESKEGGYDDEVP</sequence>
<comment type="catalytic activity">
    <reaction evidence="1">
        <text>Thiol-dependent hydrolysis of ester, thioester, amide, peptide and isopeptide bonds formed by the C-terminal Gly of ubiquitin (a 76-residue protein attached to proteins as an intracellular targeting signal).</text>
        <dbReference type="EC" id="3.4.19.12"/>
    </reaction>
</comment>
<dbReference type="InterPro" id="IPR050164">
    <property type="entry name" value="Peptidase_C19"/>
</dbReference>
<dbReference type="Proteomes" id="UP001488838">
    <property type="component" value="Unassembled WGS sequence"/>
</dbReference>
<dbReference type="GO" id="GO:0005634">
    <property type="term" value="C:nucleus"/>
    <property type="evidence" value="ECO:0007669"/>
    <property type="project" value="UniProtKB-SubCell"/>
</dbReference>
<feature type="compositionally biased region" description="Polar residues" evidence="9">
    <location>
        <begin position="590"/>
        <end position="607"/>
    </location>
</feature>
<dbReference type="InterPro" id="IPR038765">
    <property type="entry name" value="Papain-like_cys_pep_sf"/>
</dbReference>
<name>A0AAW0K3V1_MYOGA</name>
<protein>
    <recommendedName>
        <fullName evidence="3">ubiquitinyl hydrolase 1</fullName>
        <ecNumber evidence="3">3.4.19.12</ecNumber>
    </recommendedName>
</protein>
<dbReference type="PROSITE" id="PS00972">
    <property type="entry name" value="USP_1"/>
    <property type="match status" value="1"/>
</dbReference>
<keyword evidence="5" id="KW-0833">Ubl conjugation pathway</keyword>
<evidence type="ECO:0000256" key="4">
    <source>
        <dbReference type="ARBA" id="ARBA00022670"/>
    </source>
</evidence>
<organism evidence="11 12">
    <name type="scientific">Myodes glareolus</name>
    <name type="common">Bank vole</name>
    <name type="synonym">Clethrionomys glareolus</name>
    <dbReference type="NCBI Taxonomy" id="447135"/>
    <lineage>
        <taxon>Eukaryota</taxon>
        <taxon>Metazoa</taxon>
        <taxon>Chordata</taxon>
        <taxon>Craniata</taxon>
        <taxon>Vertebrata</taxon>
        <taxon>Euteleostomi</taxon>
        <taxon>Mammalia</taxon>
        <taxon>Eutheria</taxon>
        <taxon>Euarchontoglires</taxon>
        <taxon>Glires</taxon>
        <taxon>Rodentia</taxon>
        <taxon>Myomorpha</taxon>
        <taxon>Muroidea</taxon>
        <taxon>Cricetidae</taxon>
        <taxon>Arvicolinae</taxon>
        <taxon>Myodes</taxon>
    </lineage>
</organism>
<feature type="region of interest" description="Disordered" evidence="9">
    <location>
        <begin position="580"/>
        <end position="607"/>
    </location>
</feature>
<dbReference type="PANTHER" id="PTHR24006:SF666">
    <property type="entry name" value="UBIQUITIN CARBOXYL-TERMINAL HYDROLASE 25"/>
    <property type="match status" value="1"/>
</dbReference>
<dbReference type="InterPro" id="IPR054108">
    <property type="entry name" value="USP25/28_UIM"/>
</dbReference>
<dbReference type="InterPro" id="IPR003903">
    <property type="entry name" value="UIM_dom"/>
</dbReference>
<comment type="subcellular location">
    <subcellularLocation>
        <location evidence="2">Nucleus</location>
    </subcellularLocation>
</comment>
<reference evidence="11 12" key="1">
    <citation type="journal article" date="2023" name="bioRxiv">
        <title>Conserved and derived expression patterns and positive selection on dental genes reveal complex evolutionary context of ever-growing rodent molars.</title>
        <authorList>
            <person name="Calamari Z.T."/>
            <person name="Song A."/>
            <person name="Cohen E."/>
            <person name="Akter M."/>
            <person name="Roy R.D."/>
            <person name="Hallikas O."/>
            <person name="Christensen M.M."/>
            <person name="Li P."/>
            <person name="Marangoni P."/>
            <person name="Jernvall J."/>
            <person name="Klein O.D."/>
        </authorList>
    </citation>
    <scope>NUCLEOTIDE SEQUENCE [LARGE SCALE GENOMIC DNA]</scope>
    <source>
        <strain evidence="11">V071</strain>
    </source>
</reference>
<comment type="caution">
    <text evidence="11">The sequence shown here is derived from an EMBL/GenBank/DDBJ whole genome shotgun (WGS) entry which is preliminary data.</text>
</comment>
<dbReference type="GO" id="GO:0004843">
    <property type="term" value="F:cysteine-type deubiquitinase activity"/>
    <property type="evidence" value="ECO:0007669"/>
    <property type="project" value="UniProtKB-EC"/>
</dbReference>
<evidence type="ECO:0000313" key="12">
    <source>
        <dbReference type="Proteomes" id="UP001488838"/>
    </source>
</evidence>
<evidence type="ECO:0000256" key="3">
    <source>
        <dbReference type="ARBA" id="ARBA00012759"/>
    </source>
</evidence>
<feature type="compositionally biased region" description="Low complexity" evidence="9">
    <location>
        <begin position="412"/>
        <end position="424"/>
    </location>
</feature>
<evidence type="ECO:0000256" key="2">
    <source>
        <dbReference type="ARBA" id="ARBA00004123"/>
    </source>
</evidence>
<feature type="non-terminal residue" evidence="11">
    <location>
        <position position="1"/>
    </location>
</feature>
<dbReference type="InterPro" id="IPR018200">
    <property type="entry name" value="USP_CS"/>
</dbReference>
<dbReference type="PANTHER" id="PTHR24006">
    <property type="entry name" value="UBIQUITIN CARBOXYL-TERMINAL HYDROLASE"/>
    <property type="match status" value="1"/>
</dbReference>
<dbReference type="SUPFAM" id="SSF54001">
    <property type="entry name" value="Cysteine proteinases"/>
    <property type="match status" value="1"/>
</dbReference>
<evidence type="ECO:0000313" key="11">
    <source>
        <dbReference type="EMBL" id="KAK7833001.1"/>
    </source>
</evidence>
<dbReference type="GO" id="GO:0006508">
    <property type="term" value="P:proteolysis"/>
    <property type="evidence" value="ECO:0007669"/>
    <property type="project" value="UniProtKB-KW"/>
</dbReference>
<keyword evidence="7" id="KW-0788">Thiol protease</keyword>
<keyword evidence="6" id="KW-0378">Hydrolase</keyword>
<evidence type="ECO:0000256" key="5">
    <source>
        <dbReference type="ARBA" id="ARBA00022786"/>
    </source>
</evidence>
<evidence type="ECO:0000256" key="8">
    <source>
        <dbReference type="ARBA" id="ARBA00023242"/>
    </source>
</evidence>
<proteinExistence type="predicted"/>
<evidence type="ECO:0000256" key="9">
    <source>
        <dbReference type="SAM" id="MobiDB-lite"/>
    </source>
</evidence>
<feature type="region of interest" description="Disordered" evidence="9">
    <location>
        <begin position="385"/>
        <end position="424"/>
    </location>
</feature>
<keyword evidence="4" id="KW-0645">Protease</keyword>
<dbReference type="InterPro" id="IPR001394">
    <property type="entry name" value="Peptidase_C19_UCH"/>
</dbReference>
<dbReference type="CDD" id="cd02665">
    <property type="entry name" value="Peptidase_C19I"/>
    <property type="match status" value="1"/>
</dbReference>
<accession>A0AAW0K3V1</accession>
<dbReference type="Gene3D" id="3.90.70.10">
    <property type="entry name" value="Cysteine proteinases"/>
    <property type="match status" value="1"/>
</dbReference>
<dbReference type="Pfam" id="PF21909">
    <property type="entry name" value="USP_UIM_N"/>
    <property type="match status" value="1"/>
</dbReference>
<dbReference type="Gene3D" id="6.10.250.1720">
    <property type="match status" value="1"/>
</dbReference>
<dbReference type="PROSITE" id="PS50330">
    <property type="entry name" value="UIM"/>
    <property type="match status" value="1"/>
</dbReference>
<dbReference type="SMART" id="SM00726">
    <property type="entry name" value="UIM"/>
    <property type="match status" value="1"/>
</dbReference>
<evidence type="ECO:0000259" key="10">
    <source>
        <dbReference type="PROSITE" id="PS50235"/>
    </source>
</evidence>
<dbReference type="EMBL" id="JBBHLL010000008">
    <property type="protein sequence ID" value="KAK7833001.1"/>
    <property type="molecule type" value="Genomic_DNA"/>
</dbReference>
<dbReference type="GO" id="GO:0005829">
    <property type="term" value="C:cytosol"/>
    <property type="evidence" value="ECO:0007669"/>
    <property type="project" value="TreeGrafter"/>
</dbReference>
<feature type="compositionally biased region" description="Low complexity" evidence="9">
    <location>
        <begin position="389"/>
        <end position="404"/>
    </location>
</feature>
<dbReference type="PROSITE" id="PS50235">
    <property type="entry name" value="USP_3"/>
    <property type="match status" value="1"/>
</dbReference>